<name>A0A1G7R0P3_9BACL</name>
<dbReference type="Proteomes" id="UP000198972">
    <property type="component" value="Unassembled WGS sequence"/>
</dbReference>
<comment type="similarity">
    <text evidence="2">Belongs to the 2H phosphoesterase superfamily. ThpR family.</text>
</comment>
<organism evidence="4 5">
    <name type="scientific">Fontibacillus panacisegetis</name>
    <dbReference type="NCBI Taxonomy" id="670482"/>
    <lineage>
        <taxon>Bacteria</taxon>
        <taxon>Bacillati</taxon>
        <taxon>Bacillota</taxon>
        <taxon>Bacilli</taxon>
        <taxon>Bacillales</taxon>
        <taxon>Paenibacillaceae</taxon>
        <taxon>Fontibacillus</taxon>
    </lineage>
</organism>
<comment type="catalytic activity">
    <reaction evidence="2">
        <text>a 3'-end 2',3'-cyclophospho-ribonucleotide-RNA + H2O = a 3'-end 2'-phospho-ribonucleotide-RNA + H(+)</text>
        <dbReference type="Rhea" id="RHEA:11828"/>
        <dbReference type="Rhea" id="RHEA-COMP:10464"/>
        <dbReference type="Rhea" id="RHEA-COMP:17353"/>
        <dbReference type="ChEBI" id="CHEBI:15377"/>
        <dbReference type="ChEBI" id="CHEBI:15378"/>
        <dbReference type="ChEBI" id="CHEBI:83064"/>
        <dbReference type="ChEBI" id="CHEBI:173113"/>
        <dbReference type="EC" id="3.1.4.58"/>
    </reaction>
</comment>
<dbReference type="STRING" id="670482.SAMN04488542_12443"/>
<evidence type="ECO:0000313" key="4">
    <source>
        <dbReference type="EMBL" id="SDG04348.1"/>
    </source>
</evidence>
<dbReference type="RefSeq" id="WP_091233798.1">
    <property type="nucleotide sequence ID" value="NZ_FNBG01000024.1"/>
</dbReference>
<dbReference type="PANTHER" id="PTHR35561">
    <property type="entry name" value="RNA 2',3'-CYCLIC PHOSPHODIESTERASE"/>
    <property type="match status" value="1"/>
</dbReference>
<evidence type="ECO:0000259" key="3">
    <source>
        <dbReference type="Pfam" id="PF02834"/>
    </source>
</evidence>
<dbReference type="InterPro" id="IPR004175">
    <property type="entry name" value="RNA_CPDase"/>
</dbReference>
<keyword evidence="5" id="KW-1185">Reference proteome</keyword>
<dbReference type="SUPFAM" id="SSF55144">
    <property type="entry name" value="LigT-like"/>
    <property type="match status" value="1"/>
</dbReference>
<dbReference type="InterPro" id="IPR014051">
    <property type="entry name" value="Phosphoesterase_HXTX"/>
</dbReference>
<comment type="function">
    <text evidence="2">Hydrolyzes RNA 2',3'-cyclic phosphodiester to an RNA 2'-phosphomonoester.</text>
</comment>
<keyword evidence="1 2" id="KW-0378">Hydrolase</keyword>
<evidence type="ECO:0000313" key="5">
    <source>
        <dbReference type="Proteomes" id="UP000198972"/>
    </source>
</evidence>
<dbReference type="GO" id="GO:0016874">
    <property type="term" value="F:ligase activity"/>
    <property type="evidence" value="ECO:0007669"/>
    <property type="project" value="UniProtKB-KW"/>
</dbReference>
<dbReference type="HAMAP" id="MF_01940">
    <property type="entry name" value="RNA_CPDase"/>
    <property type="match status" value="1"/>
</dbReference>
<dbReference type="Gene3D" id="3.90.1140.10">
    <property type="entry name" value="Cyclic phosphodiesterase"/>
    <property type="match status" value="1"/>
</dbReference>
<feature type="short sequence motif" description="HXTX 2" evidence="2">
    <location>
        <begin position="137"/>
        <end position="140"/>
    </location>
</feature>
<dbReference type="EMBL" id="FNBG01000024">
    <property type="protein sequence ID" value="SDG04348.1"/>
    <property type="molecule type" value="Genomic_DNA"/>
</dbReference>
<sequence>MLVNGNSKQLWRIFIAVPIPEEIKQTMNSWSREHRAQLQFRKWVHAEDYHITVQFLGDTEVDRIGKLKEVLMRGVAEMAPFKMEAVGVGTFGRPRQPRVLWGGVNGDITALHDLYHDVTSSSAELGYIAEDRAYHPHITIARKYREEEELNPEVISALNTNASFGTWIADRIVIYRTNLGNQPMYEEIASMSLKKP</sequence>
<dbReference type="Pfam" id="PF02834">
    <property type="entry name" value="LigT_PEase"/>
    <property type="match status" value="2"/>
</dbReference>
<feature type="active site" description="Proton acceptor" evidence="2">
    <location>
        <position position="137"/>
    </location>
</feature>
<protein>
    <recommendedName>
        <fullName evidence="2">RNA 2',3'-cyclic phosphodiesterase</fullName>
        <shortName evidence="2">RNA 2',3'-CPDase</shortName>
        <ecNumber evidence="2">3.1.4.58</ecNumber>
    </recommendedName>
</protein>
<accession>A0A1G7R0P3</accession>
<feature type="short sequence motif" description="HXTX 1" evidence="2">
    <location>
        <begin position="50"/>
        <end position="53"/>
    </location>
</feature>
<dbReference type="GO" id="GO:0004113">
    <property type="term" value="F:2',3'-cyclic-nucleotide 3'-phosphodiesterase activity"/>
    <property type="evidence" value="ECO:0007669"/>
    <property type="project" value="InterPro"/>
</dbReference>
<dbReference type="GO" id="GO:0008664">
    <property type="term" value="F:RNA 2',3'-cyclic 3'-phosphodiesterase activity"/>
    <property type="evidence" value="ECO:0007669"/>
    <property type="project" value="UniProtKB-EC"/>
</dbReference>
<gene>
    <name evidence="4" type="ORF">SAMN04488542_12443</name>
</gene>
<proteinExistence type="inferred from homology"/>
<feature type="domain" description="Phosphoesterase HXTX" evidence="3">
    <location>
        <begin position="17"/>
        <end position="101"/>
    </location>
</feature>
<dbReference type="NCBIfam" id="TIGR02258">
    <property type="entry name" value="2_5_ligase"/>
    <property type="match status" value="1"/>
</dbReference>
<keyword evidence="4" id="KW-0436">Ligase</keyword>
<feature type="active site" description="Proton donor" evidence="2">
    <location>
        <position position="50"/>
    </location>
</feature>
<evidence type="ECO:0000256" key="2">
    <source>
        <dbReference type="HAMAP-Rule" id="MF_01940"/>
    </source>
</evidence>
<dbReference type="PANTHER" id="PTHR35561:SF1">
    <property type="entry name" value="RNA 2',3'-CYCLIC PHOSPHODIESTERASE"/>
    <property type="match status" value="1"/>
</dbReference>
<dbReference type="AlphaFoldDB" id="A0A1G7R0P3"/>
<evidence type="ECO:0000256" key="1">
    <source>
        <dbReference type="ARBA" id="ARBA00022801"/>
    </source>
</evidence>
<dbReference type="OrthoDB" id="9789350at2"/>
<dbReference type="EC" id="3.1.4.58" evidence="2"/>
<reference evidence="4 5" key="1">
    <citation type="submission" date="2016-10" db="EMBL/GenBank/DDBJ databases">
        <authorList>
            <person name="de Groot N.N."/>
        </authorList>
    </citation>
    <scope>NUCLEOTIDE SEQUENCE [LARGE SCALE GENOMIC DNA]</scope>
    <source>
        <strain evidence="4 5">DSM 28129</strain>
    </source>
</reference>
<dbReference type="InterPro" id="IPR009097">
    <property type="entry name" value="Cyclic_Pdiesterase"/>
</dbReference>
<feature type="domain" description="Phosphoesterase HXTX" evidence="3">
    <location>
        <begin position="111"/>
        <end position="185"/>
    </location>
</feature>